<dbReference type="Gene3D" id="3.30.70.100">
    <property type="match status" value="1"/>
</dbReference>
<dbReference type="InterPro" id="IPR007138">
    <property type="entry name" value="ABM_dom"/>
</dbReference>
<evidence type="ECO:0000313" key="3">
    <source>
        <dbReference type="Proteomes" id="UP000799291"/>
    </source>
</evidence>
<sequence length="225" mass="25145">MAPTSVIAQLVAADKASRQKIIEALDKVSQWSKQNEPEVTRYAICIPRDEADGKPLWVIENYDSQEAFDSHMASKPVVDLITYFGANATLFGGEPTIATSELTASFTRPEAVNVADPFITYASIEYKDGKRVKALEGWKHVASETEKNEPSTLSYEIQKNKDHPETVKTIEVYRNIEYFKEVHIPSKAVQENKAKYGDETRVSLKHAFLKISAGYLVKGKNTSSL</sequence>
<evidence type="ECO:0000313" key="2">
    <source>
        <dbReference type="EMBL" id="KAF2691796.1"/>
    </source>
</evidence>
<keyword evidence="3" id="KW-1185">Reference proteome</keyword>
<organism evidence="2 3">
    <name type="scientific">Lentithecium fluviatile CBS 122367</name>
    <dbReference type="NCBI Taxonomy" id="1168545"/>
    <lineage>
        <taxon>Eukaryota</taxon>
        <taxon>Fungi</taxon>
        <taxon>Dikarya</taxon>
        <taxon>Ascomycota</taxon>
        <taxon>Pezizomycotina</taxon>
        <taxon>Dothideomycetes</taxon>
        <taxon>Pleosporomycetidae</taxon>
        <taxon>Pleosporales</taxon>
        <taxon>Massarineae</taxon>
        <taxon>Lentitheciaceae</taxon>
        <taxon>Lentithecium</taxon>
    </lineage>
</organism>
<dbReference type="SUPFAM" id="SSF54909">
    <property type="entry name" value="Dimeric alpha+beta barrel"/>
    <property type="match status" value="2"/>
</dbReference>
<proteinExistence type="predicted"/>
<dbReference type="EMBL" id="MU005569">
    <property type="protein sequence ID" value="KAF2691796.1"/>
    <property type="molecule type" value="Genomic_DNA"/>
</dbReference>
<dbReference type="PANTHER" id="PTHR40624">
    <property type="entry name" value="BIOSYNTHESIS MONOOXYGENASE, PUTATIVE (AFU_ORTHOLOGUE AFUA_1G12025)-RELATED"/>
    <property type="match status" value="1"/>
</dbReference>
<dbReference type="Proteomes" id="UP000799291">
    <property type="component" value="Unassembled WGS sequence"/>
</dbReference>
<dbReference type="Pfam" id="PF03992">
    <property type="entry name" value="ABM"/>
    <property type="match status" value="2"/>
</dbReference>
<dbReference type="PANTHER" id="PTHR40624:SF1">
    <property type="entry name" value="BIOSYNTHESIS MONOOXYGENASE, PUTATIVE (AFU_ORTHOLOGUE AFUA_1G12025)-RELATED"/>
    <property type="match status" value="1"/>
</dbReference>
<name>A0A6G1JMS8_9PLEO</name>
<accession>A0A6G1JMS8</accession>
<reference evidence="2" key="1">
    <citation type="journal article" date="2020" name="Stud. Mycol.">
        <title>101 Dothideomycetes genomes: a test case for predicting lifestyles and emergence of pathogens.</title>
        <authorList>
            <person name="Haridas S."/>
            <person name="Albert R."/>
            <person name="Binder M."/>
            <person name="Bloem J."/>
            <person name="Labutti K."/>
            <person name="Salamov A."/>
            <person name="Andreopoulos B."/>
            <person name="Baker S."/>
            <person name="Barry K."/>
            <person name="Bills G."/>
            <person name="Bluhm B."/>
            <person name="Cannon C."/>
            <person name="Castanera R."/>
            <person name="Culley D."/>
            <person name="Daum C."/>
            <person name="Ezra D."/>
            <person name="Gonzalez J."/>
            <person name="Henrissat B."/>
            <person name="Kuo A."/>
            <person name="Liang C."/>
            <person name="Lipzen A."/>
            <person name="Lutzoni F."/>
            <person name="Magnuson J."/>
            <person name="Mondo S."/>
            <person name="Nolan M."/>
            <person name="Ohm R."/>
            <person name="Pangilinan J."/>
            <person name="Park H.-J."/>
            <person name="Ramirez L."/>
            <person name="Alfaro M."/>
            <person name="Sun H."/>
            <person name="Tritt A."/>
            <person name="Yoshinaga Y."/>
            <person name="Zwiers L.-H."/>
            <person name="Turgeon B."/>
            <person name="Goodwin S."/>
            <person name="Spatafora J."/>
            <person name="Crous P."/>
            <person name="Grigoriev I."/>
        </authorList>
    </citation>
    <scope>NUCLEOTIDE SEQUENCE</scope>
    <source>
        <strain evidence="2">CBS 122367</strain>
    </source>
</reference>
<dbReference type="PROSITE" id="PS51725">
    <property type="entry name" value="ABM"/>
    <property type="match status" value="1"/>
</dbReference>
<feature type="domain" description="ABM" evidence="1">
    <location>
        <begin position="118"/>
        <end position="208"/>
    </location>
</feature>
<gene>
    <name evidence="2" type="ORF">K458DRAFT_473495</name>
</gene>
<dbReference type="InterPro" id="IPR011008">
    <property type="entry name" value="Dimeric_a/b-barrel"/>
</dbReference>
<protein>
    <recommendedName>
        <fullName evidence="1">ABM domain-containing protein</fullName>
    </recommendedName>
</protein>
<evidence type="ECO:0000259" key="1">
    <source>
        <dbReference type="PROSITE" id="PS51725"/>
    </source>
</evidence>
<dbReference type="OrthoDB" id="4520428at2759"/>
<dbReference type="AlphaFoldDB" id="A0A6G1JMS8"/>